<evidence type="ECO:0000313" key="12">
    <source>
        <dbReference type="Proteomes" id="UP001359485"/>
    </source>
</evidence>
<keyword evidence="3" id="KW-0963">Cytoplasm</keyword>
<dbReference type="InterPro" id="IPR001202">
    <property type="entry name" value="WW_dom"/>
</dbReference>
<reference evidence="11 12" key="1">
    <citation type="submission" date="2023-09" db="EMBL/GenBank/DDBJ databases">
        <title>Genomes of two closely related lineages of the louse Polyplax serrata with different host specificities.</title>
        <authorList>
            <person name="Martinu J."/>
            <person name="Tarabai H."/>
            <person name="Stefka J."/>
            <person name="Hypsa V."/>
        </authorList>
    </citation>
    <scope>NUCLEOTIDE SEQUENCE [LARGE SCALE GENOMIC DNA]</scope>
    <source>
        <strain evidence="11">98ZLc_SE</strain>
    </source>
</reference>
<dbReference type="InterPro" id="IPR036020">
    <property type="entry name" value="WW_dom_sf"/>
</dbReference>
<protein>
    <recommendedName>
        <fullName evidence="10">WW domain-containing protein</fullName>
    </recommendedName>
</protein>
<evidence type="ECO:0000259" key="10">
    <source>
        <dbReference type="PROSITE" id="PS50020"/>
    </source>
</evidence>
<dbReference type="Gene3D" id="6.20.430.10">
    <property type="match status" value="1"/>
</dbReference>
<dbReference type="PROSITE" id="PS50020">
    <property type="entry name" value="WW_DOMAIN_2"/>
    <property type="match status" value="1"/>
</dbReference>
<keyword evidence="5" id="KW-0010">Activator</keyword>
<organism evidence="11 12">
    <name type="scientific">Polyplax serrata</name>
    <name type="common">Common mouse louse</name>
    <dbReference type="NCBI Taxonomy" id="468196"/>
    <lineage>
        <taxon>Eukaryota</taxon>
        <taxon>Metazoa</taxon>
        <taxon>Ecdysozoa</taxon>
        <taxon>Arthropoda</taxon>
        <taxon>Hexapoda</taxon>
        <taxon>Insecta</taxon>
        <taxon>Pterygota</taxon>
        <taxon>Neoptera</taxon>
        <taxon>Paraneoptera</taxon>
        <taxon>Psocodea</taxon>
        <taxon>Troctomorpha</taxon>
        <taxon>Phthiraptera</taxon>
        <taxon>Anoplura</taxon>
        <taxon>Polyplacidae</taxon>
        <taxon>Polyplax</taxon>
    </lineage>
</organism>
<evidence type="ECO:0000256" key="1">
    <source>
        <dbReference type="ARBA" id="ARBA00004123"/>
    </source>
</evidence>
<evidence type="ECO:0000256" key="7">
    <source>
        <dbReference type="ARBA" id="ARBA00023242"/>
    </source>
</evidence>
<evidence type="ECO:0000256" key="9">
    <source>
        <dbReference type="SAM" id="MobiDB-lite"/>
    </source>
</evidence>
<dbReference type="Gene3D" id="2.20.70.10">
    <property type="match status" value="1"/>
</dbReference>
<evidence type="ECO:0000256" key="6">
    <source>
        <dbReference type="ARBA" id="ARBA00023163"/>
    </source>
</evidence>
<dbReference type="PANTHER" id="PTHR17616:SF8">
    <property type="entry name" value="TRANSCRIPTIONAL COACTIVATOR YORKIE"/>
    <property type="match status" value="1"/>
</dbReference>
<name>A0ABR1AFE3_POLSC</name>
<comment type="similarity">
    <text evidence="8">Belongs to the YAP1 family.</text>
</comment>
<sequence length="305" mass="32993">MKKMPSSSSSSGTATANSANSGAAGTNSNREANSNSSNPSNSSNGKNDNTNTNSGASKHTNSDNHVRIVQNSESDLQALFDSVLKPDSKRPLQVPWHMRNLPDSFFTPPSTGSKSPSVLSISHSRENSADAAFGTNTTPAGLQLNMVDRYQAQRYEPPRRGLYLAKGVTNVKGILPYEPRGKEADTGCALEQNDSPYSTIYDLKVNHPRAHSSPASLQQTYASAQQKTPPQAPQGVHSHIKQRSYDMGATVVDELGPLPPGWEQARTSQGQVYYLKPIFDLTGPHLLIDLCLPFPIFDQVDLTNN</sequence>
<dbReference type="PANTHER" id="PTHR17616">
    <property type="entry name" value="YES-ASSOCIATED PROTEIN YAP1 FAMILY MEMBER"/>
    <property type="match status" value="1"/>
</dbReference>
<feature type="domain" description="WW" evidence="10">
    <location>
        <begin position="256"/>
        <end position="275"/>
    </location>
</feature>
<keyword evidence="12" id="KW-1185">Reference proteome</keyword>
<evidence type="ECO:0000256" key="4">
    <source>
        <dbReference type="ARBA" id="ARBA00023015"/>
    </source>
</evidence>
<comment type="caution">
    <text evidence="11">The sequence shown here is derived from an EMBL/GenBank/DDBJ whole genome shotgun (WGS) entry which is preliminary data.</text>
</comment>
<keyword evidence="7" id="KW-0539">Nucleus</keyword>
<keyword evidence="4" id="KW-0805">Transcription regulation</keyword>
<dbReference type="InterPro" id="IPR053819">
    <property type="entry name" value="TEADIR3_omega_loop"/>
</dbReference>
<dbReference type="SUPFAM" id="SSF51045">
    <property type="entry name" value="WW domain"/>
    <property type="match status" value="1"/>
</dbReference>
<evidence type="ECO:0000256" key="2">
    <source>
        <dbReference type="ARBA" id="ARBA00004496"/>
    </source>
</evidence>
<feature type="compositionally biased region" description="Polar residues" evidence="9">
    <location>
        <begin position="213"/>
        <end position="229"/>
    </location>
</feature>
<gene>
    <name evidence="11" type="ORF">RUM44_002665</name>
</gene>
<feature type="region of interest" description="Disordered" evidence="9">
    <location>
        <begin position="209"/>
        <end position="240"/>
    </location>
</feature>
<evidence type="ECO:0000256" key="5">
    <source>
        <dbReference type="ARBA" id="ARBA00023159"/>
    </source>
</evidence>
<evidence type="ECO:0000256" key="3">
    <source>
        <dbReference type="ARBA" id="ARBA00022490"/>
    </source>
</evidence>
<dbReference type="InterPro" id="IPR051583">
    <property type="entry name" value="YAP1"/>
</dbReference>
<feature type="compositionally biased region" description="Polar residues" evidence="9">
    <location>
        <begin position="50"/>
        <end position="59"/>
    </location>
</feature>
<proteinExistence type="inferred from homology"/>
<dbReference type="Pfam" id="PF15238">
    <property type="entry name" value="TEADIR3"/>
    <property type="match status" value="1"/>
</dbReference>
<dbReference type="Proteomes" id="UP001359485">
    <property type="component" value="Unassembled WGS sequence"/>
</dbReference>
<feature type="region of interest" description="Disordered" evidence="9">
    <location>
        <begin position="1"/>
        <end position="63"/>
    </location>
</feature>
<dbReference type="EMBL" id="JAWJWF010000050">
    <property type="protein sequence ID" value="KAK6618214.1"/>
    <property type="molecule type" value="Genomic_DNA"/>
</dbReference>
<accession>A0ABR1AFE3</accession>
<evidence type="ECO:0000256" key="8">
    <source>
        <dbReference type="ARBA" id="ARBA00038057"/>
    </source>
</evidence>
<feature type="compositionally biased region" description="Low complexity" evidence="9">
    <location>
        <begin position="1"/>
        <end position="49"/>
    </location>
</feature>
<evidence type="ECO:0000313" key="11">
    <source>
        <dbReference type="EMBL" id="KAK6618214.1"/>
    </source>
</evidence>
<comment type="subcellular location">
    <subcellularLocation>
        <location evidence="2">Cytoplasm</location>
    </subcellularLocation>
    <subcellularLocation>
        <location evidence="1">Nucleus</location>
    </subcellularLocation>
</comment>
<keyword evidence="6" id="KW-0804">Transcription</keyword>